<dbReference type="SUPFAM" id="SSF49363">
    <property type="entry name" value="Purple acid phosphatase, N-terminal domain"/>
    <property type="match status" value="1"/>
</dbReference>
<evidence type="ECO:0000256" key="5">
    <source>
        <dbReference type="SAM" id="MobiDB-lite"/>
    </source>
</evidence>
<comment type="similarity">
    <text evidence="4">Belongs to the metallophosphoesterase superfamily. Purple acid phosphatase family.</text>
</comment>
<feature type="region of interest" description="Disordered" evidence="5">
    <location>
        <begin position="695"/>
        <end position="741"/>
    </location>
</feature>
<dbReference type="Pfam" id="PF00149">
    <property type="entry name" value="Metallophos"/>
    <property type="match status" value="1"/>
</dbReference>
<comment type="catalytic activity">
    <reaction evidence="4">
        <text>a phosphate monoester + H2O = an alcohol + phosphate</text>
        <dbReference type="Rhea" id="RHEA:15017"/>
        <dbReference type="ChEBI" id="CHEBI:15377"/>
        <dbReference type="ChEBI" id="CHEBI:30879"/>
        <dbReference type="ChEBI" id="CHEBI:43474"/>
        <dbReference type="ChEBI" id="CHEBI:67140"/>
        <dbReference type="EC" id="3.1.3.2"/>
    </reaction>
</comment>
<feature type="domain" description="Calcineurin-like phosphoesterase" evidence="6">
    <location>
        <begin position="273"/>
        <end position="501"/>
    </location>
</feature>
<dbReference type="InterPro" id="IPR041792">
    <property type="entry name" value="MPP_PAP"/>
</dbReference>
<reference evidence="9 10" key="1">
    <citation type="journal article" date="2016" name="PLoS Pathog.">
        <title>Biosynthesis of antibiotic leucinostatins in bio-control fungus Purpureocillium lilacinum and their inhibition on phytophthora revealed by genome mining.</title>
        <authorList>
            <person name="Wang G."/>
            <person name="Liu Z."/>
            <person name="Lin R."/>
            <person name="Li E."/>
            <person name="Mao Z."/>
            <person name="Ling J."/>
            <person name="Yang Y."/>
            <person name="Yin W.B."/>
            <person name="Xie B."/>
        </authorList>
    </citation>
    <scope>NUCLEOTIDE SEQUENCE [LARGE SCALE GENOMIC DNA]</scope>
    <source>
        <strain evidence="9">170</strain>
    </source>
</reference>
<comment type="caution">
    <text evidence="9">The sequence shown here is derived from an EMBL/GenBank/DDBJ whole genome shotgun (WGS) entry which is preliminary data.</text>
</comment>
<dbReference type="CDD" id="cd00839">
    <property type="entry name" value="MPP_PAPs"/>
    <property type="match status" value="1"/>
</dbReference>
<dbReference type="Gene3D" id="2.60.40.380">
    <property type="entry name" value="Purple acid phosphatase-like, N-terminal"/>
    <property type="match status" value="1"/>
</dbReference>
<name>A0A179G7V2_METCM</name>
<dbReference type="PANTHER" id="PTHR22953:SF153">
    <property type="entry name" value="PURPLE ACID PHOSPHATASE"/>
    <property type="match status" value="1"/>
</dbReference>
<evidence type="ECO:0000313" key="9">
    <source>
        <dbReference type="EMBL" id="OAQ73877.1"/>
    </source>
</evidence>
<keyword evidence="1 4" id="KW-0732">Signal</keyword>
<keyword evidence="2 4" id="KW-0378">Hydrolase</keyword>
<organism evidence="9 10">
    <name type="scientific">Pochonia chlamydosporia 170</name>
    <dbReference type="NCBI Taxonomy" id="1380566"/>
    <lineage>
        <taxon>Eukaryota</taxon>
        <taxon>Fungi</taxon>
        <taxon>Dikarya</taxon>
        <taxon>Ascomycota</taxon>
        <taxon>Pezizomycotina</taxon>
        <taxon>Sordariomycetes</taxon>
        <taxon>Hypocreomycetidae</taxon>
        <taxon>Hypocreales</taxon>
        <taxon>Clavicipitaceae</taxon>
        <taxon>Pochonia</taxon>
    </lineage>
</organism>
<feature type="domain" description="Purple acid phosphatase C-terminal" evidence="7">
    <location>
        <begin position="532"/>
        <end position="594"/>
    </location>
</feature>
<feature type="compositionally biased region" description="Low complexity" evidence="5">
    <location>
        <begin position="606"/>
        <end position="631"/>
    </location>
</feature>
<dbReference type="Gene3D" id="3.60.21.10">
    <property type="match status" value="1"/>
</dbReference>
<dbReference type="EC" id="3.1.3.2" evidence="4"/>
<dbReference type="Pfam" id="PF14008">
    <property type="entry name" value="Metallophos_C"/>
    <property type="match status" value="1"/>
</dbReference>
<keyword evidence="3" id="KW-0325">Glycoprotein</keyword>
<dbReference type="SUPFAM" id="SSF56300">
    <property type="entry name" value="Metallo-dependent phosphatases"/>
    <property type="match status" value="1"/>
</dbReference>
<evidence type="ECO:0000259" key="6">
    <source>
        <dbReference type="Pfam" id="PF00149"/>
    </source>
</evidence>
<dbReference type="STRING" id="1380566.A0A179G7V2"/>
<dbReference type="InterPro" id="IPR039331">
    <property type="entry name" value="PAPs-like"/>
</dbReference>
<dbReference type="InterPro" id="IPR008963">
    <property type="entry name" value="Purple_acid_Pase-like_N"/>
</dbReference>
<evidence type="ECO:0000256" key="3">
    <source>
        <dbReference type="ARBA" id="ARBA00023180"/>
    </source>
</evidence>
<evidence type="ECO:0000256" key="4">
    <source>
        <dbReference type="RuleBase" id="RU361203"/>
    </source>
</evidence>
<dbReference type="GeneID" id="28845304"/>
<sequence length="772" mass="82172">MKIATTTAIVGTFLASAAQAVPTSDESFPYTGPDVPIGDWVGNTVKGNGKGFPRLVEPPAVKPASANPSNNINVISLSYAGNGVNIHYQTPFGLGTSPSVKWGTTANSLTNTATGSSHSYDRTPPCSQVAVTQCSQFYHEVQIRDLKPDTTYYYKIPAANGTTASDVLSFKTARDAGNKKAFTVAVLNDMGYTNAGGTFKELNKAVDDGVAFAWHGGDISYADDWYSGILPCASDWPVCYNGSNSELPGGVTPDYETPLPDGEVPNQGGPRGGDMSVLYESNWDLWQQWINSISMKVPYMVLPGNHEAACAEFDGPDQVLASYLNDNKPNTTSPKSNKLTYYSCPPSQRNYTAYQHRFRMPGQESGGVTNFWYSFDYGLAHFIAFNGETDYPYSPEWPFARDLKGGESTPKENETFVTDSGPFGAVDGSIYTKESYEQYRWLEQDLAKVDRKKTPWVIAMSHRPMYSSQVSSYQKNMRDSFEALFLKHGVDAYLSGHIHWYERTFPLGSNGTIDKESIVNNNTYYTNPGKSITHIINGMAGNIESHSTLSTGQSPLNITCVLDQSHYGFSKLTIHNETVLTWSFVKGSDGSSGDDFTLIKKGSGSGNSTSTSTSTSVPTSSLGTATGTSTAGGVTTVTEVVNSYTTYCPGSTTFTQGSKTYTVTKATTLTITDCPCTLTHTTSLPSAPISSAVFSGNSTAGSSGNSPSNTESGASPTDITSGAGQPLASGPTTSPAGAASTTSSVPVAQAGRTAVAVHLSVLVAIVAFAVVL</sequence>
<accession>A0A179G7V2</accession>
<dbReference type="InterPro" id="IPR015914">
    <property type="entry name" value="PAPs_N"/>
</dbReference>
<dbReference type="InterPro" id="IPR029052">
    <property type="entry name" value="Metallo-depent_PP-like"/>
</dbReference>
<feature type="compositionally biased region" description="Low complexity" evidence="5">
    <location>
        <begin position="728"/>
        <end position="741"/>
    </location>
</feature>
<evidence type="ECO:0000256" key="2">
    <source>
        <dbReference type="ARBA" id="ARBA00022801"/>
    </source>
</evidence>
<feature type="signal peptide" evidence="4">
    <location>
        <begin position="1"/>
        <end position="20"/>
    </location>
</feature>
<evidence type="ECO:0000313" key="10">
    <source>
        <dbReference type="Proteomes" id="UP000078397"/>
    </source>
</evidence>
<dbReference type="Proteomes" id="UP000078397">
    <property type="component" value="Unassembled WGS sequence"/>
</dbReference>
<dbReference type="Pfam" id="PF16656">
    <property type="entry name" value="Pur_ac_phosph_N"/>
    <property type="match status" value="1"/>
</dbReference>
<feature type="compositionally biased region" description="Polar residues" evidence="5">
    <location>
        <begin position="710"/>
        <end position="723"/>
    </location>
</feature>
<dbReference type="InterPro" id="IPR004843">
    <property type="entry name" value="Calcineurin-like_PHP"/>
</dbReference>
<protein>
    <recommendedName>
        <fullName evidence="4">Purple acid phosphatase</fullName>
        <ecNumber evidence="4">3.1.3.2</ecNumber>
    </recommendedName>
</protein>
<dbReference type="EMBL" id="LSBJ02000001">
    <property type="protein sequence ID" value="OAQ73877.1"/>
    <property type="molecule type" value="Genomic_DNA"/>
</dbReference>
<dbReference type="KEGG" id="pchm:VFPPC_01483"/>
<feature type="region of interest" description="Disordered" evidence="5">
    <location>
        <begin position="602"/>
        <end position="631"/>
    </location>
</feature>
<dbReference type="PANTHER" id="PTHR22953">
    <property type="entry name" value="ACID PHOSPHATASE RELATED"/>
    <property type="match status" value="1"/>
</dbReference>
<dbReference type="GO" id="GO:0003993">
    <property type="term" value="F:acid phosphatase activity"/>
    <property type="evidence" value="ECO:0007669"/>
    <property type="project" value="UniProtKB-EC"/>
</dbReference>
<dbReference type="GO" id="GO:0046872">
    <property type="term" value="F:metal ion binding"/>
    <property type="evidence" value="ECO:0007669"/>
    <property type="project" value="InterPro"/>
</dbReference>
<dbReference type="InterPro" id="IPR025733">
    <property type="entry name" value="PAPs_C"/>
</dbReference>
<feature type="domain" description="Purple acid phosphatase N-terminal" evidence="8">
    <location>
        <begin position="77"/>
        <end position="172"/>
    </location>
</feature>
<dbReference type="RefSeq" id="XP_018149960.1">
    <property type="nucleotide sequence ID" value="XM_018281310.1"/>
</dbReference>
<feature type="compositionally biased region" description="Low complexity" evidence="5">
    <location>
        <begin position="695"/>
        <end position="709"/>
    </location>
</feature>
<feature type="chain" id="PRO_5007950209" description="Purple acid phosphatase" evidence="4">
    <location>
        <begin position="21"/>
        <end position="772"/>
    </location>
</feature>
<evidence type="ECO:0000259" key="7">
    <source>
        <dbReference type="Pfam" id="PF14008"/>
    </source>
</evidence>
<evidence type="ECO:0000256" key="1">
    <source>
        <dbReference type="ARBA" id="ARBA00022729"/>
    </source>
</evidence>
<dbReference type="AlphaFoldDB" id="A0A179G7V2"/>
<evidence type="ECO:0000259" key="8">
    <source>
        <dbReference type="Pfam" id="PF16656"/>
    </source>
</evidence>
<gene>
    <name evidence="9" type="ORF">VFPPC_01483</name>
</gene>
<dbReference type="OrthoDB" id="45007at2759"/>
<proteinExistence type="inferred from homology"/>
<keyword evidence="10" id="KW-1185">Reference proteome</keyword>